<evidence type="ECO:0000313" key="2">
    <source>
        <dbReference type="EMBL" id="TCJ85205.1"/>
    </source>
</evidence>
<feature type="signal peptide" evidence="1">
    <location>
        <begin position="1"/>
        <end position="31"/>
    </location>
</feature>
<organism evidence="2 3">
    <name type="scientific">Cocleimonas flava</name>
    <dbReference type="NCBI Taxonomy" id="634765"/>
    <lineage>
        <taxon>Bacteria</taxon>
        <taxon>Pseudomonadati</taxon>
        <taxon>Pseudomonadota</taxon>
        <taxon>Gammaproteobacteria</taxon>
        <taxon>Thiotrichales</taxon>
        <taxon>Thiotrichaceae</taxon>
        <taxon>Cocleimonas</taxon>
    </lineage>
</organism>
<proteinExistence type="predicted"/>
<feature type="chain" id="PRO_5020734287" description="Papain like cysteine protease AvrRpt2" evidence="1">
    <location>
        <begin position="32"/>
        <end position="195"/>
    </location>
</feature>
<evidence type="ECO:0008006" key="4">
    <source>
        <dbReference type="Google" id="ProtNLM"/>
    </source>
</evidence>
<dbReference type="RefSeq" id="WP_243651665.1">
    <property type="nucleotide sequence ID" value="NZ_BAAAFU010000001.1"/>
</dbReference>
<dbReference type="EMBL" id="SMFQ01000004">
    <property type="protein sequence ID" value="TCJ85205.1"/>
    <property type="molecule type" value="Genomic_DNA"/>
</dbReference>
<sequence>MLLPAMKNQSTLKLSLLLTALLLLSACSSIQYQGVHVNKQGRTVVNAIDEYDNKKIKELTQAIMGLGPNIVESEAQFVAREAVLYPKVLANRYQLMSPPLYHNVLVNYGKRPRGLCYQWTHDMGQQINKPMKSLQFYHAVAFRRNYWREHSTLVVTAKGKGVPDGIILDPWRNSGDLFWSHVKDDKKYPWVQFTN</sequence>
<comment type="caution">
    <text evidence="2">The sequence shown here is derived from an EMBL/GenBank/DDBJ whole genome shotgun (WGS) entry which is preliminary data.</text>
</comment>
<dbReference type="PROSITE" id="PS51257">
    <property type="entry name" value="PROKAR_LIPOPROTEIN"/>
    <property type="match status" value="1"/>
</dbReference>
<evidence type="ECO:0000313" key="3">
    <source>
        <dbReference type="Proteomes" id="UP000294887"/>
    </source>
</evidence>
<protein>
    <recommendedName>
        <fullName evidence="4">Papain like cysteine protease AvrRpt2</fullName>
    </recommendedName>
</protein>
<name>A0A4V2P8C2_9GAMM</name>
<dbReference type="AlphaFoldDB" id="A0A4V2P8C2"/>
<keyword evidence="1" id="KW-0732">Signal</keyword>
<accession>A0A4V2P8C2</accession>
<keyword evidence="3" id="KW-1185">Reference proteome</keyword>
<reference evidence="2 3" key="1">
    <citation type="submission" date="2019-03" db="EMBL/GenBank/DDBJ databases">
        <title>Genomic Encyclopedia of Type Strains, Phase IV (KMG-IV): sequencing the most valuable type-strain genomes for metagenomic binning, comparative biology and taxonomic classification.</title>
        <authorList>
            <person name="Goeker M."/>
        </authorList>
    </citation>
    <scope>NUCLEOTIDE SEQUENCE [LARGE SCALE GENOMIC DNA]</scope>
    <source>
        <strain evidence="2 3">DSM 24830</strain>
    </source>
</reference>
<evidence type="ECO:0000256" key="1">
    <source>
        <dbReference type="SAM" id="SignalP"/>
    </source>
</evidence>
<dbReference type="Proteomes" id="UP000294887">
    <property type="component" value="Unassembled WGS sequence"/>
</dbReference>
<gene>
    <name evidence="2" type="ORF">EV695_3172</name>
</gene>